<keyword evidence="2" id="KW-1185">Reference proteome</keyword>
<dbReference type="Proteomes" id="UP001156670">
    <property type="component" value="Unassembled WGS sequence"/>
</dbReference>
<dbReference type="PANTHER" id="PTHR18964">
    <property type="entry name" value="ROK (REPRESSOR, ORF, KINASE) FAMILY"/>
    <property type="match status" value="1"/>
</dbReference>
<reference evidence="2" key="1">
    <citation type="journal article" date="2019" name="Int. J. Syst. Evol. Microbiol.">
        <title>The Global Catalogue of Microorganisms (GCM) 10K type strain sequencing project: providing services to taxonomists for standard genome sequencing and annotation.</title>
        <authorList>
            <consortium name="The Broad Institute Genomics Platform"/>
            <consortium name="The Broad Institute Genome Sequencing Center for Infectious Disease"/>
            <person name="Wu L."/>
            <person name="Ma J."/>
        </authorList>
    </citation>
    <scope>NUCLEOTIDE SEQUENCE [LARGE SCALE GENOMIC DNA]</scope>
    <source>
        <strain evidence="2">NBRC 111980</strain>
    </source>
</reference>
<dbReference type="Gene3D" id="1.10.10.10">
    <property type="entry name" value="Winged helix-like DNA-binding domain superfamily/Winged helix DNA-binding domain"/>
    <property type="match status" value="1"/>
</dbReference>
<dbReference type="Pfam" id="PF00480">
    <property type="entry name" value="ROK"/>
    <property type="match status" value="1"/>
</dbReference>
<dbReference type="Gene3D" id="3.30.420.40">
    <property type="match status" value="2"/>
</dbReference>
<gene>
    <name evidence="1" type="ORF">GCM10007901_05750</name>
</gene>
<accession>A0ABQ5XIU3</accession>
<dbReference type="EMBL" id="BSOB01000005">
    <property type="protein sequence ID" value="GLQ91625.1"/>
    <property type="molecule type" value="Genomic_DNA"/>
</dbReference>
<sequence length="357" mass="39023">MILDIVRRHSTIARAAIAAETDLAQQSVHRLVEQLIERGLLRAGATVRNGRGQPSPRIELVREAAYTAGISINTDSITLCLADLGCHILEEVHIRTPPTHRKASLTAISDALERILTRNGVRRERLIGVGVAIAGFFVAGRSQVNASEPLQDWSLIDLVPILEEAFHLPVWLENNATTAAIGESLLGAGLWAQNFAYLAFNYGFGAGIVLGGKPLFGTHGNAGELTLFTSEEAAHRPTLRSLMDELRMHGVMVDSVEDLRQRFDATWPGVEMWIQRSLPSLNRTINALAGLFDPQAIVFGGQLPLPLGRMLMDRVRFLDIHRYGMGPDRPKLVLAETNGDASAIGAALVPLKERLFE</sequence>
<dbReference type="InterPro" id="IPR000600">
    <property type="entry name" value="ROK"/>
</dbReference>
<dbReference type="SUPFAM" id="SSF46785">
    <property type="entry name" value="Winged helix' DNA-binding domain"/>
    <property type="match status" value="1"/>
</dbReference>
<dbReference type="InterPro" id="IPR036388">
    <property type="entry name" value="WH-like_DNA-bd_sf"/>
</dbReference>
<protein>
    <submittedName>
        <fullName evidence="1">NagC family transcriptional regulator</fullName>
    </submittedName>
</protein>
<dbReference type="SUPFAM" id="SSF53067">
    <property type="entry name" value="Actin-like ATPase domain"/>
    <property type="match status" value="1"/>
</dbReference>
<dbReference type="PANTHER" id="PTHR18964:SF169">
    <property type="entry name" value="N-ACETYLMANNOSAMINE KINASE"/>
    <property type="match status" value="1"/>
</dbReference>
<comment type="caution">
    <text evidence="1">The sequence shown here is derived from an EMBL/GenBank/DDBJ whole genome shotgun (WGS) entry which is preliminary data.</text>
</comment>
<organism evidence="1 2">
    <name type="scientific">Dyella acidisoli</name>
    <dbReference type="NCBI Taxonomy" id="1867834"/>
    <lineage>
        <taxon>Bacteria</taxon>
        <taxon>Pseudomonadati</taxon>
        <taxon>Pseudomonadota</taxon>
        <taxon>Gammaproteobacteria</taxon>
        <taxon>Lysobacterales</taxon>
        <taxon>Rhodanobacteraceae</taxon>
        <taxon>Dyella</taxon>
    </lineage>
</organism>
<dbReference type="InterPro" id="IPR043129">
    <property type="entry name" value="ATPase_NBD"/>
</dbReference>
<proteinExistence type="predicted"/>
<dbReference type="InterPro" id="IPR036390">
    <property type="entry name" value="WH_DNA-bd_sf"/>
</dbReference>
<evidence type="ECO:0000313" key="1">
    <source>
        <dbReference type="EMBL" id="GLQ91625.1"/>
    </source>
</evidence>
<evidence type="ECO:0000313" key="2">
    <source>
        <dbReference type="Proteomes" id="UP001156670"/>
    </source>
</evidence>
<name>A0ABQ5XIU3_9GAMM</name>
<dbReference type="CDD" id="cd23763">
    <property type="entry name" value="ASKHA_ATPase_ROK"/>
    <property type="match status" value="1"/>
</dbReference>